<name>A0ABU0HS79_9HYPH</name>
<sequence>MSWPVQKSRRPVKMILPGRARMAPFYSERRRQSLEDVMPFIVPRSTIRSARLGLAAMGTLVCSLALAQPLVLRVNPNLERRGVVMFGDEPGTVQSLFEAGPHYNDPSGVRVGRGSEIPEWLGLGSFQNVAIPGLSPVSYYGYYISPDDKAVIVDLDSRRVVRVLSH</sequence>
<gene>
    <name evidence="1" type="ORF">QO016_004697</name>
</gene>
<evidence type="ECO:0000313" key="1">
    <source>
        <dbReference type="EMBL" id="MDQ0445170.1"/>
    </source>
</evidence>
<organism evidence="1 2">
    <name type="scientific">Methylobacterium persicinum</name>
    <dbReference type="NCBI Taxonomy" id="374426"/>
    <lineage>
        <taxon>Bacteria</taxon>
        <taxon>Pseudomonadati</taxon>
        <taxon>Pseudomonadota</taxon>
        <taxon>Alphaproteobacteria</taxon>
        <taxon>Hyphomicrobiales</taxon>
        <taxon>Methylobacteriaceae</taxon>
        <taxon>Methylobacterium</taxon>
    </lineage>
</organism>
<proteinExistence type="predicted"/>
<reference evidence="1 2" key="1">
    <citation type="submission" date="2023-07" db="EMBL/GenBank/DDBJ databases">
        <title>Genomic Encyclopedia of Type Strains, Phase IV (KMG-IV): sequencing the most valuable type-strain genomes for metagenomic binning, comparative biology and taxonomic classification.</title>
        <authorList>
            <person name="Goeker M."/>
        </authorList>
    </citation>
    <scope>NUCLEOTIDE SEQUENCE [LARGE SCALE GENOMIC DNA]</scope>
    <source>
        <strain evidence="1 2">DSM 19562</strain>
    </source>
</reference>
<evidence type="ECO:0000313" key="2">
    <source>
        <dbReference type="Proteomes" id="UP001236369"/>
    </source>
</evidence>
<dbReference type="EMBL" id="JAUSVV010000022">
    <property type="protein sequence ID" value="MDQ0445170.1"/>
    <property type="molecule type" value="Genomic_DNA"/>
</dbReference>
<protein>
    <recommendedName>
        <fullName evidence="3">DUF1236 domain-containing protein</fullName>
    </recommendedName>
</protein>
<dbReference type="Proteomes" id="UP001236369">
    <property type="component" value="Unassembled WGS sequence"/>
</dbReference>
<accession>A0ABU0HS79</accession>
<comment type="caution">
    <text evidence="1">The sequence shown here is derived from an EMBL/GenBank/DDBJ whole genome shotgun (WGS) entry which is preliminary data.</text>
</comment>
<keyword evidence="2" id="KW-1185">Reference proteome</keyword>
<evidence type="ECO:0008006" key="3">
    <source>
        <dbReference type="Google" id="ProtNLM"/>
    </source>
</evidence>